<proteinExistence type="predicted"/>
<dbReference type="AlphaFoldDB" id="A0A381T252"/>
<protein>
    <recommendedName>
        <fullName evidence="2">DUF5723 domain-containing protein</fullName>
    </recommendedName>
</protein>
<evidence type="ECO:0008006" key="2">
    <source>
        <dbReference type="Google" id="ProtNLM"/>
    </source>
</evidence>
<accession>A0A381T252</accession>
<reference evidence="1" key="1">
    <citation type="submission" date="2018-05" db="EMBL/GenBank/DDBJ databases">
        <authorList>
            <person name="Lanie J.A."/>
            <person name="Ng W.-L."/>
            <person name="Kazmierczak K.M."/>
            <person name="Andrzejewski T.M."/>
            <person name="Davidsen T.M."/>
            <person name="Wayne K.J."/>
            <person name="Tettelin H."/>
            <person name="Glass J.I."/>
            <person name="Rusch D."/>
            <person name="Podicherti R."/>
            <person name="Tsui H.-C.T."/>
            <person name="Winkler M.E."/>
        </authorList>
    </citation>
    <scope>NUCLEOTIDE SEQUENCE</scope>
</reference>
<gene>
    <name evidence="1" type="ORF">METZ01_LOCUS62492</name>
</gene>
<evidence type="ECO:0000313" key="1">
    <source>
        <dbReference type="EMBL" id="SVA09638.1"/>
    </source>
</evidence>
<sequence>MFSQTSFLGLNTWTHGQTVGLAGGGYLFSTQNEFRNPAMLPESGRYLKINLVRYPADISAHSIITNGNKNGHRFGFKLSRLNYGFFKGRDIDNHITEDYSAGDIHLQAVYAKPSNSDRFVIGASGGIFISQIENVKANVFTFSPGVIFYSRLGEIGLSLQNYGFVFDSYTDTEDKIPSFIVTSFARKVTNLPLVLEVDYSYFMVRNSSTFTFSGLLNFKNGFIMKGGFSTKKADQITDVSFIKNLFADMGIGISYEFEDILFAIDTYTYGPGGFVIAVGITVLY</sequence>
<name>A0A381T252_9ZZZZ</name>
<organism evidence="1">
    <name type="scientific">marine metagenome</name>
    <dbReference type="NCBI Taxonomy" id="408172"/>
    <lineage>
        <taxon>unclassified sequences</taxon>
        <taxon>metagenomes</taxon>
        <taxon>ecological metagenomes</taxon>
    </lineage>
</organism>
<dbReference type="EMBL" id="UINC01003835">
    <property type="protein sequence ID" value="SVA09638.1"/>
    <property type="molecule type" value="Genomic_DNA"/>
</dbReference>